<evidence type="ECO:0000313" key="1">
    <source>
        <dbReference type="EMBL" id="CAG8795690.1"/>
    </source>
</evidence>
<keyword evidence="2" id="KW-1185">Reference proteome</keyword>
<name>A0A9N9JTS6_9GLOM</name>
<organism evidence="1 2">
    <name type="scientific">Racocetra fulgida</name>
    <dbReference type="NCBI Taxonomy" id="60492"/>
    <lineage>
        <taxon>Eukaryota</taxon>
        <taxon>Fungi</taxon>
        <taxon>Fungi incertae sedis</taxon>
        <taxon>Mucoromycota</taxon>
        <taxon>Glomeromycotina</taxon>
        <taxon>Glomeromycetes</taxon>
        <taxon>Diversisporales</taxon>
        <taxon>Gigasporaceae</taxon>
        <taxon>Racocetra</taxon>
    </lineage>
</organism>
<dbReference type="EMBL" id="CAJVPZ010065896">
    <property type="protein sequence ID" value="CAG8795690.1"/>
    <property type="molecule type" value="Genomic_DNA"/>
</dbReference>
<accession>A0A9N9JTS6</accession>
<feature type="non-terminal residue" evidence="1">
    <location>
        <position position="58"/>
    </location>
</feature>
<sequence length="58" mass="6881">LCYQSRLYSMSKTFNHKKINVDEKVFNKVIRQEQDDYINQMTCLPNTAKNEALLENVL</sequence>
<feature type="non-terminal residue" evidence="1">
    <location>
        <position position="1"/>
    </location>
</feature>
<proteinExistence type="predicted"/>
<dbReference type="Proteomes" id="UP000789396">
    <property type="component" value="Unassembled WGS sequence"/>
</dbReference>
<evidence type="ECO:0000313" key="2">
    <source>
        <dbReference type="Proteomes" id="UP000789396"/>
    </source>
</evidence>
<comment type="caution">
    <text evidence="1">The sequence shown here is derived from an EMBL/GenBank/DDBJ whole genome shotgun (WGS) entry which is preliminary data.</text>
</comment>
<dbReference type="AlphaFoldDB" id="A0A9N9JTS6"/>
<protein>
    <submittedName>
        <fullName evidence="1">1957_t:CDS:1</fullName>
    </submittedName>
</protein>
<reference evidence="1" key="1">
    <citation type="submission" date="2021-06" db="EMBL/GenBank/DDBJ databases">
        <authorList>
            <person name="Kallberg Y."/>
            <person name="Tangrot J."/>
            <person name="Rosling A."/>
        </authorList>
    </citation>
    <scope>NUCLEOTIDE SEQUENCE</scope>
    <source>
        <strain evidence="1">IN212</strain>
    </source>
</reference>
<gene>
    <name evidence="1" type="ORF">RFULGI_LOCUS17208</name>
</gene>